<name>D9J0Q0_9CAUD</name>
<accession>D9J0Q0</accession>
<sequence length="170" mass="19415">MELIQPRGVINLMNTVEINPDRTIVLPSLDNTVYPESKLYTPVYRVSELAKKVQNLLNNGTFTPTQEQLTSEFLLAIKNNKRRYTQPRVYLLMHMVLLESFAVLYAIDNEPLWAKDITKGDAHVFHANLNYVLEVLGGERENSLLIEKYREMETDTLYSISVLGGVISAL</sequence>
<dbReference type="RefSeq" id="YP_004301436.1">
    <property type="nucleotide sequence ID" value="NC_015253.1"/>
</dbReference>
<evidence type="ECO:0000313" key="1">
    <source>
        <dbReference type="EMBL" id="ADJ53137.1"/>
    </source>
</evidence>
<dbReference type="KEGG" id="vg:10359133"/>
<evidence type="ECO:0000313" key="2">
    <source>
        <dbReference type="Proteomes" id="UP000000331"/>
    </source>
</evidence>
<keyword evidence="2" id="KW-1185">Reference proteome</keyword>
<dbReference type="OrthoDB" id="10903at10239"/>
<dbReference type="GeneID" id="10359133"/>
<dbReference type="Proteomes" id="UP000000331">
    <property type="component" value="Segment"/>
</dbReference>
<proteinExistence type="predicted"/>
<reference evidence="1 2" key="1">
    <citation type="journal article" date="2010" name="J. Bacteriol.">
        <title>Brochothrix thermosphacta bacteriophages feature heterogeneous and highly mosaic genomes and utilize unique prophage insertion sites.</title>
        <authorList>
            <person name="Kilcher S."/>
            <person name="Loessner M.J."/>
            <person name="Klumpp J."/>
        </authorList>
    </citation>
    <scope>NUCLEOTIDE SEQUENCE [LARGE SCALE GENOMIC DNA]</scope>
</reference>
<dbReference type="EMBL" id="HM242243">
    <property type="protein sequence ID" value="ADJ53137.1"/>
    <property type="molecule type" value="Genomic_DNA"/>
</dbReference>
<protein>
    <submittedName>
        <fullName evidence="1">Gp103</fullName>
    </submittedName>
</protein>
<organism evidence="1 2">
    <name type="scientific">Brochothrix phage A9</name>
    <dbReference type="NCBI Taxonomy" id="857312"/>
    <lineage>
        <taxon>Viruses</taxon>
        <taxon>Duplodnaviria</taxon>
        <taxon>Heunggongvirae</taxon>
        <taxon>Uroviricota</taxon>
        <taxon>Caudoviricetes</taxon>
        <taxon>Herelleviridae</taxon>
        <taxon>Klumppvirus</taxon>
        <taxon>Klumppvirus A9</taxon>
    </lineage>
</organism>